<evidence type="ECO:0000256" key="7">
    <source>
        <dbReference type="SAM" id="Phobius"/>
    </source>
</evidence>
<gene>
    <name evidence="8" type="ORF">GGQ66_004539</name>
</gene>
<feature type="transmembrane region" description="Helical" evidence="7">
    <location>
        <begin position="59"/>
        <end position="80"/>
    </location>
</feature>
<evidence type="ECO:0000256" key="4">
    <source>
        <dbReference type="ARBA" id="ARBA00022692"/>
    </source>
</evidence>
<keyword evidence="9" id="KW-1185">Reference proteome</keyword>
<dbReference type="AlphaFoldDB" id="A0A7W6P4H1"/>
<keyword evidence="3" id="KW-1003">Cell membrane</keyword>
<reference evidence="8 9" key="1">
    <citation type="submission" date="2020-08" db="EMBL/GenBank/DDBJ databases">
        <title>Genomic Encyclopedia of Type Strains, Phase IV (KMG-IV): sequencing the most valuable type-strain genomes for metagenomic binning, comparative biology and taxonomic classification.</title>
        <authorList>
            <person name="Goeker M."/>
        </authorList>
    </citation>
    <scope>NUCLEOTIDE SEQUENCE [LARGE SCALE GENOMIC DNA]</scope>
    <source>
        <strain evidence="8 9">DSM 26385</strain>
    </source>
</reference>
<dbReference type="NCBIfam" id="TIGR02454">
    <property type="entry name" value="ECF_T_CbiQ"/>
    <property type="match status" value="1"/>
</dbReference>
<sequence>MTIPADLRLRIGLALALPALLTTVHGFAPAFTALVAMLLLHVGSRQPFPWKRLLHLEGFLLLLFVTLPFTMPGTPLLTLGPLTASIEGAWRAATLAAKVSASVLLLAHLFAATDPLHLGNALRALHVPEPLVRLFVTVTRQLGVVRAEFARLQDAMRARAFHPRSNRHTWRSYGNLMGMLLVRALERADRVEEAMRLRGYSGRFPRTALMAPTVADWAVTAALVGATLLLLLWDKA</sequence>
<dbReference type="InterPro" id="IPR051611">
    <property type="entry name" value="ECF_transporter_component"/>
</dbReference>
<evidence type="ECO:0000256" key="6">
    <source>
        <dbReference type="ARBA" id="ARBA00023136"/>
    </source>
</evidence>
<evidence type="ECO:0000313" key="9">
    <source>
        <dbReference type="Proteomes" id="UP000584824"/>
    </source>
</evidence>
<name>A0A7W6P4H1_9HYPH</name>
<organism evidence="8 9">
    <name type="scientific">Allorhizobium borbori</name>
    <dbReference type="NCBI Taxonomy" id="485907"/>
    <lineage>
        <taxon>Bacteria</taxon>
        <taxon>Pseudomonadati</taxon>
        <taxon>Pseudomonadota</taxon>
        <taxon>Alphaproteobacteria</taxon>
        <taxon>Hyphomicrobiales</taxon>
        <taxon>Rhizobiaceae</taxon>
        <taxon>Rhizobium/Agrobacterium group</taxon>
        <taxon>Allorhizobium</taxon>
    </lineage>
</organism>
<dbReference type="GO" id="GO:0043190">
    <property type="term" value="C:ATP-binding cassette (ABC) transporter complex"/>
    <property type="evidence" value="ECO:0007669"/>
    <property type="project" value="InterPro"/>
</dbReference>
<comment type="similarity">
    <text evidence="2">Belongs to the CbiQ family.</text>
</comment>
<comment type="subcellular location">
    <subcellularLocation>
        <location evidence="1">Cell membrane</location>
        <topology evidence="1">Multi-pass membrane protein</topology>
    </subcellularLocation>
</comment>
<dbReference type="InterPro" id="IPR003339">
    <property type="entry name" value="ABC/ECF_trnsptr_transmembrane"/>
</dbReference>
<feature type="transmembrane region" description="Helical" evidence="7">
    <location>
        <begin position="12"/>
        <end position="39"/>
    </location>
</feature>
<evidence type="ECO:0000256" key="1">
    <source>
        <dbReference type="ARBA" id="ARBA00004651"/>
    </source>
</evidence>
<comment type="caution">
    <text evidence="8">The sequence shown here is derived from an EMBL/GenBank/DDBJ whole genome shotgun (WGS) entry which is preliminary data.</text>
</comment>
<proteinExistence type="inferred from homology"/>
<dbReference type="Proteomes" id="UP000584824">
    <property type="component" value="Unassembled WGS sequence"/>
</dbReference>
<dbReference type="GO" id="GO:0006824">
    <property type="term" value="P:cobalt ion transport"/>
    <property type="evidence" value="ECO:0007669"/>
    <property type="project" value="InterPro"/>
</dbReference>
<evidence type="ECO:0000256" key="2">
    <source>
        <dbReference type="ARBA" id="ARBA00008564"/>
    </source>
</evidence>
<protein>
    <submittedName>
        <fullName evidence="8">Cobalt/nickel transport system permease protein</fullName>
    </submittedName>
</protein>
<keyword evidence="5 7" id="KW-1133">Transmembrane helix</keyword>
<dbReference type="EMBL" id="JACIDU010000039">
    <property type="protein sequence ID" value="MBB4105951.1"/>
    <property type="molecule type" value="Genomic_DNA"/>
</dbReference>
<evidence type="ECO:0000256" key="3">
    <source>
        <dbReference type="ARBA" id="ARBA00022475"/>
    </source>
</evidence>
<keyword evidence="4 7" id="KW-0812">Transmembrane</keyword>
<dbReference type="Pfam" id="PF02361">
    <property type="entry name" value="CbiQ"/>
    <property type="match status" value="1"/>
</dbReference>
<accession>A0A7W6P4H1</accession>
<feature type="transmembrane region" description="Helical" evidence="7">
    <location>
        <begin position="208"/>
        <end position="233"/>
    </location>
</feature>
<dbReference type="CDD" id="cd16914">
    <property type="entry name" value="EcfT"/>
    <property type="match status" value="1"/>
</dbReference>
<keyword evidence="6 7" id="KW-0472">Membrane</keyword>
<evidence type="ECO:0000313" key="8">
    <source>
        <dbReference type="EMBL" id="MBB4105951.1"/>
    </source>
</evidence>
<evidence type="ECO:0000256" key="5">
    <source>
        <dbReference type="ARBA" id="ARBA00022989"/>
    </source>
</evidence>
<dbReference type="PANTHER" id="PTHR34857:SF2">
    <property type="entry name" value="SLL0384 PROTEIN"/>
    <property type="match status" value="1"/>
</dbReference>
<dbReference type="RefSeq" id="WP_237359048.1">
    <property type="nucleotide sequence ID" value="NZ_JACIDU010000039.1"/>
</dbReference>
<dbReference type="PANTHER" id="PTHR34857">
    <property type="entry name" value="SLL0384 PROTEIN"/>
    <property type="match status" value="1"/>
</dbReference>
<dbReference type="InterPro" id="IPR012809">
    <property type="entry name" value="ECF_CbiQ"/>
</dbReference>
<feature type="transmembrane region" description="Helical" evidence="7">
    <location>
        <begin position="92"/>
        <end position="111"/>
    </location>
</feature>